<dbReference type="GO" id="GO:0016491">
    <property type="term" value="F:oxidoreductase activity"/>
    <property type="evidence" value="ECO:0007669"/>
    <property type="project" value="TreeGrafter"/>
</dbReference>
<dbReference type="InterPro" id="IPR007111">
    <property type="entry name" value="NACHT_NTPase"/>
</dbReference>
<protein>
    <recommendedName>
        <fullName evidence="2">NACHT domain-containing protein</fullName>
    </recommendedName>
</protein>
<evidence type="ECO:0000313" key="3">
    <source>
        <dbReference type="EMBL" id="GJJ71759.1"/>
    </source>
</evidence>
<dbReference type="Pfam" id="PF23238">
    <property type="entry name" value="DUF7068"/>
    <property type="match status" value="1"/>
</dbReference>
<reference evidence="3" key="2">
    <citation type="journal article" date="2022" name="Microbiol. Resour. Announc.">
        <title>Whole-Genome Sequence of Entomortierella parvispora E1425, a Mucoromycotan Fungus Associated with Burkholderiaceae-Related Endosymbiotic Bacteria.</title>
        <authorList>
            <person name="Herlambang A."/>
            <person name="Guo Y."/>
            <person name="Takashima Y."/>
            <person name="Narisawa K."/>
            <person name="Ohta H."/>
            <person name="Nishizawa T."/>
        </authorList>
    </citation>
    <scope>NUCLEOTIDE SEQUENCE</scope>
    <source>
        <strain evidence="3">E1425</strain>
    </source>
</reference>
<feature type="compositionally biased region" description="Pro residues" evidence="1">
    <location>
        <begin position="151"/>
        <end position="162"/>
    </location>
</feature>
<organism evidence="3 4">
    <name type="scientific">Entomortierella parvispora</name>
    <dbReference type="NCBI Taxonomy" id="205924"/>
    <lineage>
        <taxon>Eukaryota</taxon>
        <taxon>Fungi</taxon>
        <taxon>Fungi incertae sedis</taxon>
        <taxon>Mucoromycota</taxon>
        <taxon>Mortierellomycotina</taxon>
        <taxon>Mortierellomycetes</taxon>
        <taxon>Mortierellales</taxon>
        <taxon>Mortierellaceae</taxon>
        <taxon>Entomortierella</taxon>
    </lineage>
</organism>
<reference evidence="3" key="1">
    <citation type="submission" date="2021-11" db="EMBL/GenBank/DDBJ databases">
        <authorList>
            <person name="Herlambang A."/>
            <person name="Guo Y."/>
            <person name="Takashima Y."/>
            <person name="Nishizawa T."/>
        </authorList>
    </citation>
    <scope>NUCLEOTIDE SEQUENCE</scope>
    <source>
        <strain evidence="3">E1425</strain>
    </source>
</reference>
<proteinExistence type="predicted"/>
<dbReference type="InterPro" id="IPR011989">
    <property type="entry name" value="ARM-like"/>
</dbReference>
<dbReference type="SMART" id="SM00567">
    <property type="entry name" value="EZ_HEAT"/>
    <property type="match status" value="12"/>
</dbReference>
<dbReference type="EMBL" id="BQFW01000006">
    <property type="protein sequence ID" value="GJJ71759.1"/>
    <property type="molecule type" value="Genomic_DNA"/>
</dbReference>
<dbReference type="Gene3D" id="3.40.50.300">
    <property type="entry name" value="P-loop containing nucleotide triphosphate hydrolases"/>
    <property type="match status" value="1"/>
</dbReference>
<keyword evidence="4" id="KW-1185">Reference proteome</keyword>
<dbReference type="OrthoDB" id="3136213at2759"/>
<dbReference type="SUPFAM" id="SSF52540">
    <property type="entry name" value="P-loop containing nucleoside triphosphate hydrolases"/>
    <property type="match status" value="1"/>
</dbReference>
<evidence type="ECO:0000256" key="1">
    <source>
        <dbReference type="SAM" id="MobiDB-lite"/>
    </source>
</evidence>
<dbReference type="Proteomes" id="UP000827284">
    <property type="component" value="Unassembled WGS sequence"/>
</dbReference>
<comment type="caution">
    <text evidence="3">The sequence shown here is derived from an EMBL/GenBank/DDBJ whole genome shotgun (WGS) entry which is preliminary data.</text>
</comment>
<dbReference type="InterPro" id="IPR055496">
    <property type="entry name" value="DUF7068"/>
</dbReference>
<evidence type="ECO:0000313" key="4">
    <source>
        <dbReference type="Proteomes" id="UP000827284"/>
    </source>
</evidence>
<feature type="region of interest" description="Disordered" evidence="1">
    <location>
        <begin position="146"/>
        <end position="172"/>
    </location>
</feature>
<dbReference type="PANTHER" id="PTHR12697">
    <property type="entry name" value="PBS LYASE HEAT-LIKE PROTEIN"/>
    <property type="match status" value="1"/>
</dbReference>
<accession>A0A9P3H7V8</accession>
<dbReference type="InterPro" id="IPR016024">
    <property type="entry name" value="ARM-type_fold"/>
</dbReference>
<name>A0A9P3H7V8_9FUNG</name>
<dbReference type="InterPro" id="IPR004155">
    <property type="entry name" value="PBS_lyase_HEAT"/>
</dbReference>
<dbReference type="PROSITE" id="PS50837">
    <property type="entry name" value="NACHT"/>
    <property type="match status" value="1"/>
</dbReference>
<dbReference type="Pfam" id="PF05729">
    <property type="entry name" value="NACHT"/>
    <property type="match status" value="1"/>
</dbReference>
<dbReference type="Gene3D" id="1.25.10.10">
    <property type="entry name" value="Leucine-rich Repeat Variant"/>
    <property type="match status" value="5"/>
</dbReference>
<dbReference type="InterPro" id="IPR056251">
    <property type="entry name" value="Arm_rpt_dom"/>
</dbReference>
<dbReference type="Pfam" id="PF23948">
    <property type="entry name" value="ARM_5"/>
    <property type="match status" value="1"/>
</dbReference>
<sequence>MLPSAQDALARARSEIAAAQEAQISQRSVLSHYRAAKKALEKADTKTDTASLRGVIAAFHDLAVILDHSGDQERANRCKQRAETLRQTLDKRVRVSAATIFPSLIGPGFSPEIAQAGAAYWGTSASSSSIASTAAALSFSAVTSVVTSPPSREPTPPSPPTDTPTSEPVAGISPQLFSKNLEPVPYICPLPGPAEPLQTARQLAYCLALLQPSVQKDDLSQEALEWRRKTLNNQGEKERLEGMRDQIIKEFAADGMKSAASVTEVVCLAPVLDKDHSRFLFTTFVDTINHSEILHLHSLEGLTKVIQGAAPGSFDSDDLVRVLESLHQKLRSTHSQSNRHRYHLLLAVSRVLDAMADAHIEDVHINLHGPLTELLRDSESESDDNPYLAYQAAYATQAMLNVSDNENIWRAGLKRGWLVLKGGAGFAKMPNPTEVKDYLEGLETLYEVGKGGTRLLKDALHAIRSHEKPTFTVKEGLKFRRAWYHAVRTAESYIQAGNLVQFKDLVTAVPCRHQLMFKWGICQLLGQFATDTQWDQESRKDAIVFLTSIYKDDDAAHNGQKKLGQVVFDVLTDWTFKNITQGEDVKSLLEEIRDRNATLKPTADLSWMNNQSEDPAPKVTLLKTVQDRSDRHAKIRNIPDSPAQLSFDDVRAVLKIYHAPDLFILRVSGKKLDMETCFVNLAIVEAPEHRQQEKKDLKEQAEIFHRIPSFERVRNADIQSLIPLEELFNKRKLHDEQERVPKTILVQGRAGIGKTTLCKKLVYAHQNGLWRDLFEIVLWIPLRQLRGSKSRTLESLFREKVFVAQDLDQRQEVLAKALAVCAEKGKVLFILDGLDEITTDAEGDEGKTFRTFLKRLLSQHHVVVTSRPSGVDSNLLPPIDLELETIGFSPKNVKNFLAKALEPQAVRRVEDFIQRTPLIQGLVNIPVQLDVICFSWDSLPTDGTPVTMTGLYQLMVWKLWCKDALRLKKVAGVMTERQIGRSKVKEINELMATELQHLGYLAFQGLGNNHQIEFDEDDLLSAFGDLEYFTADNRRLLSPQVTEILKQTSFLHTADVSLDSKDVDSPQAWHFLHLTFQEYFAATWIVRHFQLKQSRSNAGMMSREDMEEFVHQHKYNPQYEIVWSMVAGLLEGKPLCDFFGLLQGAPRDLIGGRHQQVLASCLNEARNQLDPAVAAVLDAELKNWLRFEMQTSRHDGYTKSLLGSRLPFPDSFLVETVGPVDSWKYTLARTLNGRLVVSDLAIQFLLNALKDADIFVRATVADALSKQHSLPEATIQSIATALKDSDWSIRSSAASILGRQYALTESAIDSIVAALKDENSVVRSSAASTLGKQSTLPESALRAIIDALRDDNGSVRHSAASILNNQSTLPESAIQSLIAILKNEAESVRSSAAWVLGSQPKLSVTAIQSLVAALMDEAIDVRCSAASALGKQTTLSCDAIDSLIAALMDNDWRSRSSAASALGKQSTLPESAIQSLITTLHDEVKDVRSSAASALNGQSTLPTSAIHSLLAILKEDDAKSRSLAAMVLGSQLTLGESAIQSLITALKDDDTGVMSEVSCALGNQSILSGSAVQALIATLTDGNWRVRSSALLVLSKQSKLPESTIQSLIDYLKDDDGDVRSHVVAAVGNQYKLPESAIQALIAAVQDDNASVKYSAIEALDNQSAFLESSSQPLIASLSDEAEGAKPSALALNNRHTLREEAIRALTAALKDKAESVRSLAAIALSGLSTLPESTISTLVTALEDDAERVRSSVMLALSKQPALSESAILSLIEKIKDQHPDIVSLAVSALSKQSPMSESAIQSLMNLLDHSNSDIRSSAKAVLCHQSTLPESLVLSLTDALKDKAETVRSSAAMVLSVQSKLPESSILSLIVALKDNHTSKTSAMAALNNQSTFPESVIQALIAALENKSWKLRLAVISTLGSQLTLQEAVVQTLVATLKDDDWEVRLNAASILLKHSIFPVLAIQYLITTLGSGERHIRNSGSYTLQTEYKSVCNVLPYLTEDELACLYENHLFRYSCDHVLSLQLRDNKLCFYTEQGPLNVGLASSDRGEAIASVFRAVQRKAGLL</sequence>
<feature type="domain" description="NACHT" evidence="2">
    <location>
        <begin position="742"/>
        <end position="870"/>
    </location>
</feature>
<evidence type="ECO:0000259" key="2">
    <source>
        <dbReference type="PROSITE" id="PS50837"/>
    </source>
</evidence>
<dbReference type="Pfam" id="PF13646">
    <property type="entry name" value="HEAT_2"/>
    <property type="match status" value="4"/>
</dbReference>
<dbReference type="SUPFAM" id="SSF48371">
    <property type="entry name" value="ARM repeat"/>
    <property type="match status" value="2"/>
</dbReference>
<dbReference type="PANTHER" id="PTHR12697:SF5">
    <property type="entry name" value="DEOXYHYPUSINE HYDROXYLASE"/>
    <property type="match status" value="1"/>
</dbReference>
<dbReference type="InterPro" id="IPR027417">
    <property type="entry name" value="P-loop_NTPase"/>
</dbReference>
<gene>
    <name evidence="3" type="ORF">EMPS_04116</name>
</gene>